<evidence type="ECO:0000313" key="5">
    <source>
        <dbReference type="EMBL" id="MQW07300.1"/>
    </source>
</evidence>
<dbReference type="AlphaFoldDB" id="A0A6A7ZX77"/>
<dbReference type="EMBL" id="WISP01000180">
    <property type="protein sequence ID" value="MQW07300.1"/>
    <property type="molecule type" value="Genomic_DNA"/>
</dbReference>
<accession>A0A6A7ZX77</accession>
<dbReference type="PROSITE" id="PS50931">
    <property type="entry name" value="HTH_LYSR"/>
    <property type="match status" value="1"/>
</dbReference>
<evidence type="ECO:0000256" key="1">
    <source>
        <dbReference type="ARBA" id="ARBA00009437"/>
    </source>
</evidence>
<dbReference type="SUPFAM" id="SSF46785">
    <property type="entry name" value="Winged helix' DNA-binding domain"/>
    <property type="match status" value="1"/>
</dbReference>
<dbReference type="PANTHER" id="PTHR30537">
    <property type="entry name" value="HTH-TYPE TRANSCRIPTIONAL REGULATOR"/>
    <property type="match status" value="1"/>
</dbReference>
<dbReference type="GO" id="GO:0003700">
    <property type="term" value="F:DNA-binding transcription factor activity"/>
    <property type="evidence" value="ECO:0007669"/>
    <property type="project" value="InterPro"/>
</dbReference>
<organism evidence="5">
    <name type="scientific">Rhizobium meliloti</name>
    <name type="common">Ensifer meliloti</name>
    <name type="synonym">Sinorhizobium meliloti</name>
    <dbReference type="NCBI Taxonomy" id="382"/>
    <lineage>
        <taxon>Bacteria</taxon>
        <taxon>Pseudomonadati</taxon>
        <taxon>Pseudomonadota</taxon>
        <taxon>Alphaproteobacteria</taxon>
        <taxon>Hyphomicrobiales</taxon>
        <taxon>Rhizobiaceae</taxon>
        <taxon>Sinorhizobium/Ensifer group</taxon>
        <taxon>Sinorhizobium</taxon>
    </lineage>
</organism>
<evidence type="ECO:0000256" key="4">
    <source>
        <dbReference type="ARBA" id="ARBA00023163"/>
    </source>
</evidence>
<keyword evidence="4" id="KW-0804">Transcription</keyword>
<comment type="similarity">
    <text evidence="1">Belongs to the LysR transcriptional regulatory family.</text>
</comment>
<keyword evidence="2" id="KW-0805">Transcription regulation</keyword>
<dbReference type="CDD" id="cd08474">
    <property type="entry name" value="PBP2_CrgA_like_5"/>
    <property type="match status" value="1"/>
</dbReference>
<dbReference type="SUPFAM" id="SSF53850">
    <property type="entry name" value="Periplasmic binding protein-like II"/>
    <property type="match status" value="1"/>
</dbReference>
<dbReference type="PANTHER" id="PTHR30537:SF1">
    <property type="entry name" value="HTH-TYPE TRANSCRIPTIONAL REGULATOR PGRR"/>
    <property type="match status" value="1"/>
</dbReference>
<dbReference type="InterPro" id="IPR036390">
    <property type="entry name" value="WH_DNA-bd_sf"/>
</dbReference>
<dbReference type="Gene3D" id="3.40.190.290">
    <property type="match status" value="1"/>
</dbReference>
<comment type="caution">
    <text evidence="5">The sequence shown here is derived from an EMBL/GenBank/DDBJ whole genome shotgun (WGS) entry which is preliminary data.</text>
</comment>
<name>A0A6A7ZX77_RHIML</name>
<dbReference type="InterPro" id="IPR036388">
    <property type="entry name" value="WH-like_DNA-bd_sf"/>
</dbReference>
<dbReference type="Gene3D" id="1.10.10.10">
    <property type="entry name" value="Winged helix-like DNA-binding domain superfamily/Winged helix DNA-binding domain"/>
    <property type="match status" value="1"/>
</dbReference>
<dbReference type="GO" id="GO:0043565">
    <property type="term" value="F:sequence-specific DNA binding"/>
    <property type="evidence" value="ECO:0007669"/>
    <property type="project" value="TreeGrafter"/>
</dbReference>
<protein>
    <submittedName>
        <fullName evidence="5">LysR family transcriptional regulator</fullName>
    </submittedName>
</protein>
<sequence>MPKEDFNDLLWFLAVAEERSFTRAAAKLGITQSTLSHTIKRLETRMGLRLLTRTTRSVAVTEAGERLLRSLAPRISAIRDEIAALMAFRDKPSGSVKITLSDHALESLVWPKLQPVLLEYPDIRLELSRDNGFRNIVEDGFDAGIRLGESVEKDMIAVRIGPDWRLLAVASPDYLADRPLPEHPQELIQHNCINSRQATGGGHYVWEFEKNGQELRVRVDGQLTFNSSYPMVDAAMKGHGIAYLPEDLVAGHIAAGRLVALLEPWSPPFAGYYIYYPSRHHNSPAFKVIVDALRHHGTPDSEGTRDA</sequence>
<keyword evidence="3" id="KW-0238">DNA-binding</keyword>
<evidence type="ECO:0000256" key="3">
    <source>
        <dbReference type="ARBA" id="ARBA00023125"/>
    </source>
</evidence>
<reference evidence="5" key="1">
    <citation type="journal article" date="2013" name="Genome Biol.">
        <title>Comparative genomics of the core and accessory genomes of 48 Sinorhizobium strains comprising five genospecies.</title>
        <authorList>
            <person name="Sugawara M."/>
            <person name="Epstein B."/>
            <person name="Badgley B.D."/>
            <person name="Unno T."/>
            <person name="Xu L."/>
            <person name="Reese J."/>
            <person name="Gyaneshwar P."/>
            <person name="Denny R."/>
            <person name="Mudge J."/>
            <person name="Bharti A.K."/>
            <person name="Farmer A.D."/>
            <person name="May G.D."/>
            <person name="Woodward J.E."/>
            <person name="Medigue C."/>
            <person name="Vallenet D."/>
            <person name="Lajus A."/>
            <person name="Rouy Z."/>
            <person name="Martinez-Vaz B."/>
            <person name="Tiffin P."/>
            <person name="Young N.D."/>
            <person name="Sadowsky M.J."/>
        </authorList>
    </citation>
    <scope>NUCLEOTIDE SEQUENCE</scope>
    <source>
        <strain evidence="5">M30</strain>
    </source>
</reference>
<evidence type="ECO:0000256" key="2">
    <source>
        <dbReference type="ARBA" id="ARBA00023015"/>
    </source>
</evidence>
<dbReference type="Pfam" id="PF00126">
    <property type="entry name" value="HTH_1"/>
    <property type="match status" value="1"/>
</dbReference>
<dbReference type="InterPro" id="IPR058163">
    <property type="entry name" value="LysR-type_TF_proteobact-type"/>
</dbReference>
<gene>
    <name evidence="5" type="ORF">GHK45_27225</name>
</gene>
<dbReference type="InterPro" id="IPR005119">
    <property type="entry name" value="LysR_subst-bd"/>
</dbReference>
<dbReference type="PRINTS" id="PR00039">
    <property type="entry name" value="HTHLYSR"/>
</dbReference>
<dbReference type="RefSeq" id="WP_014531490.1">
    <property type="nucleotide sequence ID" value="NZ_BJNJ01000015.1"/>
</dbReference>
<dbReference type="FunFam" id="1.10.10.10:FF:000001">
    <property type="entry name" value="LysR family transcriptional regulator"/>
    <property type="match status" value="1"/>
</dbReference>
<dbReference type="GO" id="GO:0006351">
    <property type="term" value="P:DNA-templated transcription"/>
    <property type="evidence" value="ECO:0007669"/>
    <property type="project" value="TreeGrafter"/>
</dbReference>
<dbReference type="InterPro" id="IPR000847">
    <property type="entry name" value="LysR_HTH_N"/>
</dbReference>
<dbReference type="Pfam" id="PF03466">
    <property type="entry name" value="LysR_substrate"/>
    <property type="match status" value="1"/>
</dbReference>
<proteinExistence type="inferred from homology"/>
<dbReference type="FunFam" id="3.40.190.290:FF:000012">
    <property type="entry name" value="Transcriptional regulator, LysR family"/>
    <property type="match status" value="1"/>
</dbReference>